<protein>
    <submittedName>
        <fullName evidence="1">Uncharacterized protein LOC114333394</fullName>
    </submittedName>
</protein>
<name>A0A6P7G380_DIAVI</name>
<reference evidence="1" key="1">
    <citation type="submission" date="2025-08" db="UniProtKB">
        <authorList>
            <consortium name="RefSeq"/>
        </authorList>
    </citation>
    <scope>IDENTIFICATION</scope>
    <source>
        <tissue evidence="1">Whole insect</tissue>
    </source>
</reference>
<gene>
    <name evidence="1" type="primary">LOC114333394</name>
</gene>
<dbReference type="RefSeq" id="XP_028139060.1">
    <property type="nucleotide sequence ID" value="XM_028283259.1"/>
</dbReference>
<dbReference type="InParanoid" id="A0A6P7G380"/>
<evidence type="ECO:0000313" key="1">
    <source>
        <dbReference type="RefSeq" id="XP_028139060.1"/>
    </source>
</evidence>
<dbReference type="AlphaFoldDB" id="A0A6P7G380"/>
<sequence length="110" mass="12744">MKGTREKPAKSIFVEIAFFTSSCSEFQFASSEAFKQAARTVGSEDSFENQLQERYYKKIYQKKKGKILPTVETQRIFGFLAPSRMYTQKSNYQHDYGQVGFDRLFNGNIP</sequence>
<accession>A0A6P7G380</accession>
<organism evidence="1">
    <name type="scientific">Diabrotica virgifera virgifera</name>
    <name type="common">western corn rootworm</name>
    <dbReference type="NCBI Taxonomy" id="50390"/>
    <lineage>
        <taxon>Eukaryota</taxon>
        <taxon>Metazoa</taxon>
        <taxon>Ecdysozoa</taxon>
        <taxon>Arthropoda</taxon>
        <taxon>Hexapoda</taxon>
        <taxon>Insecta</taxon>
        <taxon>Pterygota</taxon>
        <taxon>Neoptera</taxon>
        <taxon>Endopterygota</taxon>
        <taxon>Coleoptera</taxon>
        <taxon>Polyphaga</taxon>
        <taxon>Cucujiformia</taxon>
        <taxon>Chrysomeloidea</taxon>
        <taxon>Chrysomelidae</taxon>
        <taxon>Galerucinae</taxon>
        <taxon>Diabroticina</taxon>
        <taxon>Diabroticites</taxon>
        <taxon>Diabrotica</taxon>
    </lineage>
</organism>
<dbReference type="OrthoDB" id="7333821at2759"/>
<proteinExistence type="predicted"/>